<dbReference type="PANTHER" id="PTHR37464:SF1">
    <property type="entry name" value="BLL2463 PROTEIN"/>
    <property type="match status" value="1"/>
</dbReference>
<feature type="transmembrane region" description="Helical" evidence="1">
    <location>
        <begin position="12"/>
        <end position="31"/>
    </location>
</feature>
<dbReference type="Gene3D" id="3.40.50.880">
    <property type="match status" value="1"/>
</dbReference>
<keyword evidence="1" id="KW-0812">Transmembrane</keyword>
<dbReference type="InterPro" id="IPR025297">
    <property type="entry name" value="DUF4159"/>
</dbReference>
<reference evidence="4" key="1">
    <citation type="journal article" date="2014" name="Int. J. Syst. Evol. Microbiol.">
        <title>Complete genome sequence of Corynebacterium casei LMG S-19264T (=DSM 44701T), isolated from a smear-ripened cheese.</title>
        <authorList>
            <consortium name="US DOE Joint Genome Institute (JGI-PGF)"/>
            <person name="Walter F."/>
            <person name="Albersmeier A."/>
            <person name="Kalinowski J."/>
            <person name="Ruckert C."/>
        </authorList>
    </citation>
    <scope>NUCLEOTIDE SEQUENCE</scope>
    <source>
        <strain evidence="4">CGMCC 1.16012</strain>
    </source>
</reference>
<proteinExistence type="predicted"/>
<dbReference type="Pfam" id="PF07584">
    <property type="entry name" value="BatA"/>
    <property type="match status" value="1"/>
</dbReference>
<reference evidence="4" key="2">
    <citation type="submission" date="2020-09" db="EMBL/GenBank/DDBJ databases">
        <authorList>
            <person name="Sun Q."/>
            <person name="Zhou Y."/>
        </authorList>
    </citation>
    <scope>NUCLEOTIDE SEQUENCE</scope>
    <source>
        <strain evidence="4">CGMCC 1.16012</strain>
    </source>
</reference>
<feature type="transmembrane region" description="Helical" evidence="1">
    <location>
        <begin position="61"/>
        <end position="83"/>
    </location>
</feature>
<evidence type="ECO:0000259" key="2">
    <source>
        <dbReference type="Pfam" id="PF07584"/>
    </source>
</evidence>
<dbReference type="Gene3D" id="3.40.50.12140">
    <property type="entry name" value="Domain of unknown function DUF4159"/>
    <property type="match status" value="1"/>
</dbReference>
<evidence type="ECO:0000313" key="5">
    <source>
        <dbReference type="Proteomes" id="UP000606730"/>
    </source>
</evidence>
<feature type="domain" description="Aerotolerance regulator N-terminal" evidence="2">
    <location>
        <begin position="7"/>
        <end position="81"/>
    </location>
</feature>
<dbReference type="CDD" id="cd03143">
    <property type="entry name" value="A4_beta-galactosidase_middle_domain"/>
    <property type="match status" value="1"/>
</dbReference>
<name>A0A917EJZ8_9RHOB</name>
<dbReference type="InterPro" id="IPR011933">
    <property type="entry name" value="Double_TM_dom"/>
</dbReference>
<dbReference type="PANTHER" id="PTHR37464">
    <property type="entry name" value="BLL2463 PROTEIN"/>
    <property type="match status" value="1"/>
</dbReference>
<dbReference type="OrthoDB" id="9773014at2"/>
<comment type="caution">
    <text evidence="4">The sequence shown here is derived from an EMBL/GenBank/DDBJ whole genome shotgun (WGS) entry which is preliminary data.</text>
</comment>
<evidence type="ECO:0000256" key="1">
    <source>
        <dbReference type="SAM" id="Phobius"/>
    </source>
</evidence>
<dbReference type="AlphaFoldDB" id="A0A917EJZ8"/>
<dbReference type="NCBIfam" id="TIGR02226">
    <property type="entry name" value="two_anch"/>
    <property type="match status" value="1"/>
</dbReference>
<gene>
    <name evidence="4" type="ORF">GCM10011517_21240</name>
</gene>
<evidence type="ECO:0000313" key="4">
    <source>
        <dbReference type="EMBL" id="GGE53246.1"/>
    </source>
</evidence>
<dbReference type="InterPro" id="IPR029062">
    <property type="entry name" value="Class_I_gatase-like"/>
</dbReference>
<keyword evidence="5" id="KW-1185">Reference proteome</keyword>
<dbReference type="EMBL" id="BMKN01000002">
    <property type="protein sequence ID" value="GGE53246.1"/>
    <property type="molecule type" value="Genomic_DNA"/>
</dbReference>
<evidence type="ECO:0000259" key="3">
    <source>
        <dbReference type="Pfam" id="PF13709"/>
    </source>
</evidence>
<accession>A0A917EJZ8</accession>
<sequence length="919" mass="98780">MFTLGPIGFTAPWLLAGLAALPILWLLLRAVPPAPIKRRFPGVALLLGLTDDETQSDRTPWWLLLLRTLAIAAIILGFAGPVLNPSKNQGGSGPLLVLIDGGWADARDWSRRMDRVEVLLEKAATDGRPVALALATELPEEGLQFQPAREWAAQIPGLAPHPWDPINAEVIAWADGLEGRFDTFWLSNGLDADWRTEVLGALDARGAVQVFESPGPAYGLRPPVVDDSDIVLTVLRDRAGANPDVALSAIGLDPNGVERELEQVTALFEEGENTAEARMSLPPELRNRVTRFAIAGQRSAGAVVLGDDSLKRREIAMIAGREQREGLQLLSPLHYLDKALRPSADLLDGALLDILPANPDVLILADVATVAEAEEQALLKWTEAGGLLLRFAGPRLAASDVSRAEEDPLLPVRLRAGGRNVGGAMSWGEPKALRPFAEGSLFYGLGIPEDVRVSSQVMAQPGPELAERVLATLSDGTPLVTRKPVGQGQVVLFHVTANAEWSTLPLSGLFVQMLERLAVSSGGTRPSAEELEGTTWVPEQVLTGFGQLEDAGIMPGVPGERLAAGQVGPDLMPGLYSGGDRRLSVNVIAPDRALSATNWPASVPVEGLETRAEQLLKGHLLTLALILLAVDMVASMWLSGRLRGARQGFVALIALMVLVPDSQAQEVDDQLAFEATEGVVLAHVLTGDASVDEMARAGLVGLSRKLTERTAVEPLTPIAVDLERDELAFFPFLYWPITANQELPSNEAYTKLNRYLRTGGLILFDTRDGNLGNTGAVTPEGRRLQLIARPLDIPPLEPVPEDHVLTRTFYLLQGFPGRHNAGGVWVEAAPPDAELAEGMPFRNLNDGVTPVVIGGNDWAAAWAIDAQGAPMYPVGRGYAGARQREIAYRFGINLIMHVLTGNYKSDQVHVPALLERLGQ</sequence>
<keyword evidence="1" id="KW-1133">Transmembrane helix</keyword>
<dbReference type="InterPro" id="IPR024163">
    <property type="entry name" value="Aerotolerance_reg_N"/>
</dbReference>
<dbReference type="RefSeq" id="WP_095594057.1">
    <property type="nucleotide sequence ID" value="NZ_BMKN01000002.1"/>
</dbReference>
<dbReference type="Proteomes" id="UP000606730">
    <property type="component" value="Unassembled WGS sequence"/>
</dbReference>
<feature type="domain" description="DUF4159" evidence="3">
    <location>
        <begin position="681"/>
        <end position="899"/>
    </location>
</feature>
<protein>
    <submittedName>
        <fullName evidence="4">LytTR family transcriptional regulator</fullName>
    </submittedName>
</protein>
<keyword evidence="1" id="KW-0472">Membrane</keyword>
<organism evidence="4 5">
    <name type="scientific">Actibacterium pelagium</name>
    <dbReference type="NCBI Taxonomy" id="2029103"/>
    <lineage>
        <taxon>Bacteria</taxon>
        <taxon>Pseudomonadati</taxon>
        <taxon>Pseudomonadota</taxon>
        <taxon>Alphaproteobacteria</taxon>
        <taxon>Rhodobacterales</taxon>
        <taxon>Roseobacteraceae</taxon>
        <taxon>Actibacterium</taxon>
    </lineage>
</organism>
<dbReference type="SUPFAM" id="SSF52317">
    <property type="entry name" value="Class I glutamine amidotransferase-like"/>
    <property type="match status" value="1"/>
</dbReference>
<dbReference type="Pfam" id="PF13709">
    <property type="entry name" value="DUF4159"/>
    <property type="match status" value="1"/>
</dbReference>